<proteinExistence type="predicted"/>
<feature type="compositionally biased region" description="Basic and acidic residues" evidence="1">
    <location>
        <begin position="89"/>
        <end position="122"/>
    </location>
</feature>
<dbReference type="InParanoid" id="A0A482X315"/>
<accession>A0A482X315</accession>
<feature type="compositionally biased region" description="Polar residues" evidence="1">
    <location>
        <begin position="414"/>
        <end position="443"/>
    </location>
</feature>
<protein>
    <submittedName>
        <fullName evidence="2">Uncharacterized protein</fullName>
    </submittedName>
</protein>
<dbReference type="Proteomes" id="UP000291343">
    <property type="component" value="Unassembled WGS sequence"/>
</dbReference>
<feature type="region of interest" description="Disordered" evidence="1">
    <location>
        <begin position="1"/>
        <end position="122"/>
    </location>
</feature>
<feature type="region of interest" description="Disordered" evidence="1">
    <location>
        <begin position="138"/>
        <end position="168"/>
    </location>
</feature>
<feature type="compositionally biased region" description="Basic and acidic residues" evidence="1">
    <location>
        <begin position="1"/>
        <end position="11"/>
    </location>
</feature>
<feature type="compositionally biased region" description="Polar residues" evidence="1">
    <location>
        <begin position="543"/>
        <end position="552"/>
    </location>
</feature>
<dbReference type="STRING" id="195883.A0A482X315"/>
<feature type="compositionally biased region" description="Acidic residues" evidence="1">
    <location>
        <begin position="629"/>
        <end position="642"/>
    </location>
</feature>
<evidence type="ECO:0000313" key="3">
    <source>
        <dbReference type="Proteomes" id="UP000291343"/>
    </source>
</evidence>
<dbReference type="EMBL" id="QKKF02019260">
    <property type="protein sequence ID" value="RZF40174.1"/>
    <property type="molecule type" value="Genomic_DNA"/>
</dbReference>
<evidence type="ECO:0000256" key="1">
    <source>
        <dbReference type="SAM" id="MobiDB-lite"/>
    </source>
</evidence>
<organism evidence="2 3">
    <name type="scientific">Laodelphax striatellus</name>
    <name type="common">Small brown planthopper</name>
    <name type="synonym">Delphax striatella</name>
    <dbReference type="NCBI Taxonomy" id="195883"/>
    <lineage>
        <taxon>Eukaryota</taxon>
        <taxon>Metazoa</taxon>
        <taxon>Ecdysozoa</taxon>
        <taxon>Arthropoda</taxon>
        <taxon>Hexapoda</taxon>
        <taxon>Insecta</taxon>
        <taxon>Pterygota</taxon>
        <taxon>Neoptera</taxon>
        <taxon>Paraneoptera</taxon>
        <taxon>Hemiptera</taxon>
        <taxon>Auchenorrhyncha</taxon>
        <taxon>Fulgoroidea</taxon>
        <taxon>Delphacidae</taxon>
        <taxon>Criomorphinae</taxon>
        <taxon>Laodelphax</taxon>
    </lineage>
</organism>
<feature type="region of interest" description="Disordered" evidence="1">
    <location>
        <begin position="234"/>
        <end position="475"/>
    </location>
</feature>
<feature type="compositionally biased region" description="Basic and acidic residues" evidence="1">
    <location>
        <begin position="460"/>
        <end position="475"/>
    </location>
</feature>
<feature type="compositionally biased region" description="Basic and acidic residues" evidence="1">
    <location>
        <begin position="643"/>
        <end position="687"/>
    </location>
</feature>
<feature type="compositionally biased region" description="Basic and acidic residues" evidence="1">
    <location>
        <begin position="387"/>
        <end position="409"/>
    </location>
</feature>
<keyword evidence="3" id="KW-1185">Reference proteome</keyword>
<feature type="compositionally biased region" description="Polar residues" evidence="1">
    <location>
        <begin position="320"/>
        <end position="335"/>
    </location>
</feature>
<name>A0A482X315_LAOST</name>
<dbReference type="OrthoDB" id="6628810at2759"/>
<evidence type="ECO:0000313" key="2">
    <source>
        <dbReference type="EMBL" id="RZF40174.1"/>
    </source>
</evidence>
<feature type="region of interest" description="Disordered" evidence="1">
    <location>
        <begin position="497"/>
        <end position="687"/>
    </location>
</feature>
<feature type="compositionally biased region" description="Polar residues" evidence="1">
    <location>
        <begin position="590"/>
        <end position="599"/>
    </location>
</feature>
<feature type="compositionally biased region" description="Polar residues" evidence="1">
    <location>
        <begin position="500"/>
        <end position="512"/>
    </location>
</feature>
<feature type="compositionally biased region" description="Basic and acidic residues" evidence="1">
    <location>
        <begin position="138"/>
        <end position="167"/>
    </location>
</feature>
<feature type="compositionally biased region" description="Basic and acidic residues" evidence="1">
    <location>
        <begin position="605"/>
        <end position="619"/>
    </location>
</feature>
<sequence>MEHMQEGDHHEHHNHHHTSSFQDEDSNEEHENFHDYEEFDDDERERNQYFEIHGIHHGSEIVPEEPQNGTTEVHEMEEDMSEQKKKKKGGLEKIEMKMPKESDLEMEDHKSEEGKADMEDLSHMDHSVFVPVLGVDDADQKNKSEKAHINENSEHETAPHTHDHENEGMTAPVEGIEAENVLENSDHEANLHNITAEHDEAKTSSDEMKIVDAGRNSTGQPEVVEEGDIINSLPLDEHTKFGSNSTIPVKQKKKEPRFDEGLVSSTEGMTKDGHGSVTDDPLAFSDDGLNEGLPVVNVSIDEAAKKKPTDNQDDERLNKVQGTKTIQLPVSESSTNSAEMESSTSHSSSHMMNEDSSSETTMEHHDTKVSSTTEGTEENNINTTGDSGKEDVEREDKKKPDGSDSKGIAEESNPDTPVASSQDENAITSKTNSSNGESSNTILGNEPFSTEHPLFPVQTNRDEHKKEIKSVEPVKNRTEGDDVIFSSMEATTVHPIFGEVNTTNDGTSSNSIVPAIRDEGEEDEISSHSPLKDGSMSGENDAETTSNRNTASVAEESGTESVKSSETTERTLEVGNEQSFTENVIAEENPATSKAQVSSVGEGIVENHQETSVENKTAHDLPSLLAGNDESENNSFDEEEESKPDILKEFEKTDVKKKDKKSSKEDSSELTKQFFEKKSKSKEKTTVRSDLLKCQKRYFRSSRSHTRSSRSFHRNFRGRWIYKYGRQCSQFWSR</sequence>
<feature type="compositionally biased region" description="Low complexity" evidence="1">
    <location>
        <begin position="336"/>
        <end position="359"/>
    </location>
</feature>
<gene>
    <name evidence="2" type="ORF">LSTR_LSTR014918</name>
</gene>
<feature type="compositionally biased region" description="Low complexity" evidence="1">
    <location>
        <begin position="372"/>
        <end position="385"/>
    </location>
</feature>
<feature type="compositionally biased region" description="Basic and acidic residues" evidence="1">
    <location>
        <begin position="302"/>
        <end position="318"/>
    </location>
</feature>
<reference evidence="2 3" key="1">
    <citation type="journal article" date="2017" name="Gigascience">
        <title>Genome sequence of the small brown planthopper, Laodelphax striatellus.</title>
        <authorList>
            <person name="Zhu J."/>
            <person name="Jiang F."/>
            <person name="Wang X."/>
            <person name="Yang P."/>
            <person name="Bao Y."/>
            <person name="Zhao W."/>
            <person name="Wang W."/>
            <person name="Lu H."/>
            <person name="Wang Q."/>
            <person name="Cui N."/>
            <person name="Li J."/>
            <person name="Chen X."/>
            <person name="Luo L."/>
            <person name="Yu J."/>
            <person name="Kang L."/>
            <person name="Cui F."/>
        </authorList>
    </citation>
    <scope>NUCLEOTIDE SEQUENCE [LARGE SCALE GENOMIC DNA]</scope>
    <source>
        <strain evidence="2">Lst14</strain>
    </source>
</reference>
<feature type="compositionally biased region" description="Basic and acidic residues" evidence="1">
    <location>
        <begin position="44"/>
        <end position="59"/>
    </location>
</feature>
<dbReference type="AlphaFoldDB" id="A0A482X315"/>
<comment type="caution">
    <text evidence="2">The sequence shown here is derived from an EMBL/GenBank/DDBJ whole genome shotgun (WGS) entry which is preliminary data.</text>
</comment>